<dbReference type="RefSeq" id="XP_024509117.1">
    <property type="nucleotide sequence ID" value="XM_024643448.1"/>
</dbReference>
<dbReference type="WormBase" id="SRAE_2000456400">
    <property type="protein sequence ID" value="SRP07149"/>
    <property type="gene ID" value="WBGene00264796"/>
</dbReference>
<evidence type="ECO:0000313" key="3">
    <source>
        <dbReference type="WBParaSite" id="SRAE_2000456400.1"/>
    </source>
</evidence>
<evidence type="ECO:0000313" key="2">
    <source>
        <dbReference type="Proteomes" id="UP000035682"/>
    </source>
</evidence>
<reference evidence="3" key="2">
    <citation type="submission" date="2020-12" db="UniProtKB">
        <authorList>
            <consortium name="WormBaseParasite"/>
        </authorList>
    </citation>
    <scope>IDENTIFICATION</scope>
</reference>
<gene>
    <name evidence="1 3 4" type="ORF">SRAE_2000456400</name>
</gene>
<protein>
    <submittedName>
        <fullName evidence="1 3">Uncharacterized protein</fullName>
    </submittedName>
</protein>
<dbReference type="GeneID" id="36382289"/>
<evidence type="ECO:0000313" key="4">
    <source>
        <dbReference type="WormBase" id="SRAE_2000456400"/>
    </source>
</evidence>
<name>A0A090LJM5_STRRB</name>
<reference evidence="1 2" key="1">
    <citation type="submission" date="2014-09" db="EMBL/GenBank/DDBJ databases">
        <authorList>
            <person name="Martin A.A."/>
        </authorList>
    </citation>
    <scope>NUCLEOTIDE SEQUENCE</scope>
    <source>
        <strain evidence="2">ED321</strain>
        <strain evidence="1">ED321 Heterogonic</strain>
    </source>
</reference>
<dbReference type="EMBL" id="LN609529">
    <property type="protein sequence ID" value="CEF69918.1"/>
    <property type="molecule type" value="Genomic_DNA"/>
</dbReference>
<dbReference type="CTD" id="36382289"/>
<keyword evidence="2" id="KW-1185">Reference proteome</keyword>
<dbReference type="WBParaSite" id="SRAE_2000456400.1">
    <property type="protein sequence ID" value="SRAE_2000456400.1"/>
    <property type="gene ID" value="WBGene00264796"/>
</dbReference>
<proteinExistence type="predicted"/>
<dbReference type="Proteomes" id="UP000035682">
    <property type="component" value="Unplaced"/>
</dbReference>
<dbReference type="AlphaFoldDB" id="A0A090LJM5"/>
<evidence type="ECO:0000313" key="1">
    <source>
        <dbReference type="EMBL" id="CEF69918.1"/>
    </source>
</evidence>
<organism evidence="1">
    <name type="scientific">Strongyloides ratti</name>
    <name type="common">Parasitic roundworm</name>
    <dbReference type="NCBI Taxonomy" id="34506"/>
    <lineage>
        <taxon>Eukaryota</taxon>
        <taxon>Metazoa</taxon>
        <taxon>Ecdysozoa</taxon>
        <taxon>Nematoda</taxon>
        <taxon>Chromadorea</taxon>
        <taxon>Rhabditida</taxon>
        <taxon>Tylenchina</taxon>
        <taxon>Panagrolaimomorpha</taxon>
        <taxon>Strongyloidoidea</taxon>
        <taxon>Strongyloididae</taxon>
        <taxon>Strongyloides</taxon>
    </lineage>
</organism>
<sequence length="100" mass="11740">MLSAIKPSDRYSLLMIYNSMKIDKRQTNVLLNNYLKSYIDQKTVKNICSSQPTNYLYPTNITLYSSNLNTPKKPLKNVDLKKGQVFYKGRMCILKRCFFQ</sequence>
<accession>A0A090LJM5</accession>